<keyword evidence="4" id="KW-0378">Hydrolase</keyword>
<dbReference type="Gene3D" id="3.60.15.10">
    <property type="entry name" value="Ribonuclease Z/Hydroxyacylglutathione hydrolase-like"/>
    <property type="match status" value="1"/>
</dbReference>
<keyword evidence="5" id="KW-0862">Zinc</keyword>
<dbReference type="PhylomeDB" id="A0A0A2K035"/>
<dbReference type="CDD" id="cd07729">
    <property type="entry name" value="AHL_lactonase_MBL-fold"/>
    <property type="match status" value="1"/>
</dbReference>
<keyword evidence="3" id="KW-0479">Metal-binding</keyword>
<dbReference type="EMBL" id="JQFZ01000103">
    <property type="protein sequence ID" value="KGO59171.1"/>
    <property type="molecule type" value="Genomic_DNA"/>
</dbReference>
<comment type="caution">
    <text evidence="7">The sequence shown here is derived from an EMBL/GenBank/DDBJ whole genome shotgun (WGS) entry which is preliminary data.</text>
</comment>
<dbReference type="STRING" id="27334.A0A0A2K035"/>
<name>A0A0A2K035_PENEN</name>
<evidence type="ECO:0000256" key="1">
    <source>
        <dbReference type="ARBA" id="ARBA00001947"/>
    </source>
</evidence>
<dbReference type="Proteomes" id="UP000030143">
    <property type="component" value="Unassembled WGS sequence"/>
</dbReference>
<dbReference type="InterPro" id="IPR036866">
    <property type="entry name" value="RibonucZ/Hydroxyglut_hydro"/>
</dbReference>
<dbReference type="HOGENOM" id="CLU_030571_3_2_1"/>
<comment type="similarity">
    <text evidence="2">Belongs to the metallo-beta-lactamase superfamily.</text>
</comment>
<evidence type="ECO:0000313" key="8">
    <source>
        <dbReference type="Proteomes" id="UP000030143"/>
    </source>
</evidence>
<dbReference type="SUPFAM" id="SSF56281">
    <property type="entry name" value="Metallo-hydrolase/oxidoreductase"/>
    <property type="match status" value="1"/>
</dbReference>
<reference evidence="7 8" key="1">
    <citation type="journal article" date="2015" name="Mol. Plant Microbe Interact.">
        <title>Genome, transcriptome, and functional analyses of Penicillium expansum provide new insights into secondary metabolism and pathogenicity.</title>
        <authorList>
            <person name="Ballester A.R."/>
            <person name="Marcet-Houben M."/>
            <person name="Levin E."/>
            <person name="Sela N."/>
            <person name="Selma-Lazaro C."/>
            <person name="Carmona L."/>
            <person name="Wisniewski M."/>
            <person name="Droby S."/>
            <person name="Gonzalez-Candelas L."/>
            <person name="Gabaldon T."/>
        </authorList>
    </citation>
    <scope>NUCLEOTIDE SEQUENCE [LARGE SCALE GENOMIC DNA]</scope>
    <source>
        <strain evidence="7 8">MD-8</strain>
    </source>
</reference>
<organism evidence="7 8">
    <name type="scientific">Penicillium expansum</name>
    <name type="common">Blue mold rot fungus</name>
    <dbReference type="NCBI Taxonomy" id="27334"/>
    <lineage>
        <taxon>Eukaryota</taxon>
        <taxon>Fungi</taxon>
        <taxon>Dikarya</taxon>
        <taxon>Ascomycota</taxon>
        <taxon>Pezizomycotina</taxon>
        <taxon>Eurotiomycetes</taxon>
        <taxon>Eurotiomycetidae</taxon>
        <taxon>Eurotiales</taxon>
        <taxon>Aspergillaceae</taxon>
        <taxon>Penicillium</taxon>
    </lineage>
</organism>
<comment type="cofactor">
    <cofactor evidence="1">
        <name>Zn(2+)</name>
        <dbReference type="ChEBI" id="CHEBI:29105"/>
    </cofactor>
</comment>
<dbReference type="VEuPathDB" id="FungiDB:PEXP_049790"/>
<dbReference type="OrthoDB" id="10250730at2759"/>
<dbReference type="GeneID" id="27679936"/>
<proteinExistence type="inferred from homology"/>
<feature type="domain" description="Metallo-beta-lactamase" evidence="6">
    <location>
        <begin position="61"/>
        <end position="274"/>
    </location>
</feature>
<accession>A0A0A2K035</accession>
<evidence type="ECO:0000313" key="7">
    <source>
        <dbReference type="EMBL" id="KGO59171.1"/>
    </source>
</evidence>
<dbReference type="RefSeq" id="XP_016600436.1">
    <property type="nucleotide sequence ID" value="XM_016744516.1"/>
</dbReference>
<dbReference type="PANTHER" id="PTHR42978:SF2">
    <property type="entry name" value="102 KBASES UNSTABLE REGION: FROM 1 TO 119443"/>
    <property type="match status" value="1"/>
</dbReference>
<gene>
    <name evidence="7" type="ORF">PEX2_072460</name>
</gene>
<evidence type="ECO:0000256" key="4">
    <source>
        <dbReference type="ARBA" id="ARBA00022801"/>
    </source>
</evidence>
<protein>
    <recommendedName>
        <fullName evidence="6">Metallo-beta-lactamase domain-containing protein</fullName>
    </recommendedName>
</protein>
<dbReference type="PANTHER" id="PTHR42978">
    <property type="entry name" value="QUORUM-QUENCHING LACTONASE YTNP-RELATED-RELATED"/>
    <property type="match status" value="1"/>
</dbReference>
<dbReference type="InterPro" id="IPR051013">
    <property type="entry name" value="MBL_superfamily_lactonases"/>
</dbReference>
<keyword evidence="8" id="KW-1185">Reference proteome</keyword>
<dbReference type="Pfam" id="PF00753">
    <property type="entry name" value="Lactamase_B"/>
    <property type="match status" value="1"/>
</dbReference>
<evidence type="ECO:0000256" key="2">
    <source>
        <dbReference type="ARBA" id="ARBA00007749"/>
    </source>
</evidence>
<dbReference type="GO" id="GO:0016787">
    <property type="term" value="F:hydrolase activity"/>
    <property type="evidence" value="ECO:0007669"/>
    <property type="project" value="UniProtKB-KW"/>
</dbReference>
<dbReference type="SMART" id="SM00849">
    <property type="entry name" value="Lactamase_B"/>
    <property type="match status" value="1"/>
</dbReference>
<dbReference type="GO" id="GO:0046872">
    <property type="term" value="F:metal ion binding"/>
    <property type="evidence" value="ECO:0007669"/>
    <property type="project" value="UniProtKB-KW"/>
</dbReference>
<evidence type="ECO:0000256" key="5">
    <source>
        <dbReference type="ARBA" id="ARBA00022833"/>
    </source>
</evidence>
<evidence type="ECO:0000259" key="6">
    <source>
        <dbReference type="SMART" id="SM00849"/>
    </source>
</evidence>
<dbReference type="InterPro" id="IPR001279">
    <property type="entry name" value="Metallo-B-lactamas"/>
</dbReference>
<sequence>MAAPMRQIIPAVIPAYACPEGTKMHILNLGTLTVDEGWLLNGANGGSASNPNPVHKRRDLMLIAGLIYHPEMGLILFECGSTEDINAQWSSEATDLFPRTCYTESHHLPEAIKAAGYDITDIQAVIMGHLHLDHAGGLEHFRNTSVPIYVHEEEFKHACWAAGTNSDGGLYLAEYLKLDGTLNWQTFNESQLDLCTGLTLYHCPGHTPGLCIMQVNLAKDGTFIWTTDQYHVRENFEDNWAHGWLLRDYRSWVDSGKFIRRLQKVFSATLIFGHDYAVAEELIGRKAYHE</sequence>
<evidence type="ECO:0000256" key="3">
    <source>
        <dbReference type="ARBA" id="ARBA00022723"/>
    </source>
</evidence>
<dbReference type="AlphaFoldDB" id="A0A0A2K035"/>